<dbReference type="EMBL" id="JBHUMZ010000016">
    <property type="protein sequence ID" value="MFD2638395.1"/>
    <property type="molecule type" value="Genomic_DNA"/>
</dbReference>
<accession>A0ABW5Q987</accession>
<evidence type="ECO:0008006" key="3">
    <source>
        <dbReference type="Google" id="ProtNLM"/>
    </source>
</evidence>
<proteinExistence type="predicted"/>
<sequence length="158" mass="18123">MPKVEIVTLKDMEVIEVDGEYETRFMNEKRYPAAITNYSLSMGEKMGLTKGSQLTDLIKLSAMESVRRDLEQQQLSEESIEAAEGIDIHNYLKVIYLAIIGLNRKLDLTFDDFLEKYHEDTLTIIQTYVSLVLASMNINKNQFAEGFKKSTAKKSRSR</sequence>
<comment type="caution">
    <text evidence="1">The sequence shown here is derived from an EMBL/GenBank/DDBJ whole genome shotgun (WGS) entry which is preliminary data.</text>
</comment>
<evidence type="ECO:0000313" key="2">
    <source>
        <dbReference type="Proteomes" id="UP001597452"/>
    </source>
</evidence>
<dbReference type="Proteomes" id="UP001597452">
    <property type="component" value="Unassembled WGS sequence"/>
</dbReference>
<name>A0ABW5Q987_9BACI</name>
<organism evidence="1 2">
    <name type="scientific">Piscibacillus salipiscarius</name>
    <dbReference type="NCBI Taxonomy" id="299480"/>
    <lineage>
        <taxon>Bacteria</taxon>
        <taxon>Bacillati</taxon>
        <taxon>Bacillota</taxon>
        <taxon>Bacilli</taxon>
        <taxon>Bacillales</taxon>
        <taxon>Bacillaceae</taxon>
        <taxon>Piscibacillus</taxon>
    </lineage>
</organism>
<gene>
    <name evidence="1" type="ORF">ACFSW4_05925</name>
</gene>
<reference evidence="2" key="1">
    <citation type="journal article" date="2019" name="Int. J. Syst. Evol. Microbiol.">
        <title>The Global Catalogue of Microorganisms (GCM) 10K type strain sequencing project: providing services to taxonomists for standard genome sequencing and annotation.</title>
        <authorList>
            <consortium name="The Broad Institute Genomics Platform"/>
            <consortium name="The Broad Institute Genome Sequencing Center for Infectious Disease"/>
            <person name="Wu L."/>
            <person name="Ma J."/>
        </authorList>
    </citation>
    <scope>NUCLEOTIDE SEQUENCE [LARGE SCALE GENOMIC DNA]</scope>
    <source>
        <strain evidence="2">TISTR 1571</strain>
    </source>
</reference>
<keyword evidence="2" id="KW-1185">Reference proteome</keyword>
<dbReference type="RefSeq" id="WP_377328071.1">
    <property type="nucleotide sequence ID" value="NZ_JBHUMZ010000016.1"/>
</dbReference>
<evidence type="ECO:0000313" key="1">
    <source>
        <dbReference type="EMBL" id="MFD2638395.1"/>
    </source>
</evidence>
<protein>
    <recommendedName>
        <fullName evidence="3">Tail assembly chaperone</fullName>
    </recommendedName>
</protein>